<dbReference type="Proteomes" id="UP000036403">
    <property type="component" value="Unassembled WGS sequence"/>
</dbReference>
<protein>
    <submittedName>
        <fullName evidence="21">Retrovirus-related pol polyprotein from transposon tnt 1-94</fullName>
    </submittedName>
</protein>
<dbReference type="GO" id="GO:0008233">
    <property type="term" value="F:peptidase activity"/>
    <property type="evidence" value="ECO:0007669"/>
    <property type="project" value="UniProtKB-KW"/>
</dbReference>
<dbReference type="InterPro" id="IPR001878">
    <property type="entry name" value="Znf_CCHC"/>
</dbReference>
<sequence>MFARKGKPNRRKTTNKATNKPVDKAEDYRPGGTFKFKCHRCRQIGHKAIDCPEKTERNVKGPESNEKAAIGEDISFQISHANTNSCFAGNARRNNAWCLDSGCTSHLCRNENKFEEISSTENLKLNLANYGSTNVKAKGTVRIAATGEDATRFVRLENALHVPDLRSDLISVAKITDAGNSVTFTNEGAVIKNDHGTVLVADRKGDLYFLRESDKESVCAVSTGTRKSLMTIWHERFGHLNWRDLLEMSKKEAVSGLHLKDDETTTTCEVCSKAKITALSFGKKSHRSGQLLDIIHVDVCGPMRNESKGKARYFLTLTDDYSRWTEVRFLRKKSKVLQFFKKFKALVEKQTGQTIKCLQSDNERKLCNEEFDRFLKEEIARKFTTPYTPQLNGVAERKNRTFMKMARCMLTQSKLPISFWAEGVATANFVRNRCITKTLTDKTPYELWYGKRPNVKHIRIFGEVAYMLDKTPGKGKLEPRGIRCIFLGYDESSRGYREWVPSKQRVTTTQDIKFVDTDITMESPKESTPSSPNQDQDSTHSPEGLLLPNFFEPHTDSDRDEKSGNESQGNDTPTEKRDAITETAKKAPGRPRKILTGKPSRPQKLYQLLQEEDNSSGSSRQEVDQALDDEESTISNSLEANLVSLHSEVPYQQALSGPDKKEWMDVIIEEVECLIKNDTWQIVSRPKNYNVIGCRMVLRNKYDSDGQDERRKARLVARGFAQGPGIDFHDTFALVARLGSMRLLLALAIKYDLKVHQMDITTAYLHGTIEEETYMELPELLTECLKKIVMKRGKSAIKNQAKDLLKQLQSGEKVCRLQKVLYGLKQAGRQWHKKLNEKLQELDLTPTNADCSRALF</sequence>
<evidence type="ECO:0000256" key="9">
    <source>
        <dbReference type="ARBA" id="ARBA00022840"/>
    </source>
</evidence>
<evidence type="ECO:0000256" key="13">
    <source>
        <dbReference type="ARBA" id="ARBA00022932"/>
    </source>
</evidence>
<dbReference type="GO" id="GO:0015074">
    <property type="term" value="P:DNA integration"/>
    <property type="evidence" value="ECO:0007669"/>
    <property type="project" value="UniProtKB-KW"/>
</dbReference>
<dbReference type="Pfam" id="PF13976">
    <property type="entry name" value="gag_pre-integrs"/>
    <property type="match status" value="1"/>
</dbReference>
<evidence type="ECO:0000256" key="4">
    <source>
        <dbReference type="ARBA" id="ARBA00022722"/>
    </source>
</evidence>
<dbReference type="EMBL" id="LBMM01011375">
    <property type="protein sequence ID" value="KMQ86880.1"/>
    <property type="molecule type" value="Genomic_DNA"/>
</dbReference>
<dbReference type="SUPFAM" id="SSF57756">
    <property type="entry name" value="Retrovirus zinc finger-like domains"/>
    <property type="match status" value="1"/>
</dbReference>
<evidence type="ECO:0000256" key="5">
    <source>
        <dbReference type="ARBA" id="ARBA00022723"/>
    </source>
</evidence>
<keyword evidence="8" id="KW-0378">Hydrolase</keyword>
<keyword evidence="5" id="KW-0479">Metal-binding</keyword>
<dbReference type="Pfam" id="PF25597">
    <property type="entry name" value="SH3_retrovirus"/>
    <property type="match status" value="1"/>
</dbReference>
<dbReference type="SUPFAM" id="SSF53098">
    <property type="entry name" value="Ribonuclease H-like"/>
    <property type="match status" value="1"/>
</dbReference>
<evidence type="ECO:0000256" key="3">
    <source>
        <dbReference type="ARBA" id="ARBA00022670"/>
    </source>
</evidence>
<feature type="region of interest" description="Disordered" evidence="18">
    <location>
        <begin position="1"/>
        <end position="26"/>
    </location>
</feature>
<keyword evidence="13" id="KW-0548">Nucleotidyltransferase</keyword>
<comment type="function">
    <text evidence="1">The aspartyl protease (PR) mediates the proteolytic cleavages of the Gag and Gag-Pol polyproteins after assembly of the VLP.</text>
</comment>
<keyword evidence="15" id="KW-0233">DNA recombination</keyword>
<evidence type="ECO:0000256" key="14">
    <source>
        <dbReference type="ARBA" id="ARBA00023113"/>
    </source>
</evidence>
<keyword evidence="17" id="KW-0862">Zinc</keyword>
<feature type="domain" description="Integrase catalytic" evidence="20">
    <location>
        <begin position="284"/>
        <end position="452"/>
    </location>
</feature>
<evidence type="ECO:0000256" key="6">
    <source>
        <dbReference type="ARBA" id="ARBA00022741"/>
    </source>
</evidence>
<keyword evidence="13" id="KW-0808">Transferase</keyword>
<feature type="compositionally biased region" description="Polar residues" evidence="18">
    <location>
        <begin position="526"/>
        <end position="541"/>
    </location>
</feature>
<dbReference type="Pfam" id="PF22936">
    <property type="entry name" value="Pol_BBD"/>
    <property type="match status" value="1"/>
</dbReference>
<dbReference type="GO" id="GO:0003676">
    <property type="term" value="F:nucleic acid binding"/>
    <property type="evidence" value="ECO:0007669"/>
    <property type="project" value="InterPro"/>
</dbReference>
<keyword evidence="7" id="KW-0255">Endonuclease</keyword>
<evidence type="ECO:0000259" key="20">
    <source>
        <dbReference type="PROSITE" id="PS50994"/>
    </source>
</evidence>
<keyword evidence="3" id="KW-0645">Protease</keyword>
<dbReference type="GO" id="GO:0004519">
    <property type="term" value="F:endonuclease activity"/>
    <property type="evidence" value="ECO:0007669"/>
    <property type="project" value="UniProtKB-KW"/>
</dbReference>
<dbReference type="InterPro" id="IPR013103">
    <property type="entry name" value="RVT_2"/>
</dbReference>
<proteinExistence type="predicted"/>
<dbReference type="STRING" id="67767.A0A0J7N2J7"/>
<dbReference type="InterPro" id="IPR036397">
    <property type="entry name" value="RNaseH_sf"/>
</dbReference>
<keyword evidence="16" id="KW-0511">Multifunctional enzyme</keyword>
<evidence type="ECO:0000256" key="1">
    <source>
        <dbReference type="ARBA" id="ARBA00002180"/>
    </source>
</evidence>
<dbReference type="GO" id="GO:0006310">
    <property type="term" value="P:DNA recombination"/>
    <property type="evidence" value="ECO:0007669"/>
    <property type="project" value="UniProtKB-KW"/>
</dbReference>
<evidence type="ECO:0000256" key="8">
    <source>
        <dbReference type="ARBA" id="ARBA00022801"/>
    </source>
</evidence>
<dbReference type="Pfam" id="PF07727">
    <property type="entry name" value="RVT_2"/>
    <property type="match status" value="1"/>
</dbReference>
<evidence type="ECO:0000259" key="19">
    <source>
        <dbReference type="PROSITE" id="PS50158"/>
    </source>
</evidence>
<keyword evidence="14" id="KW-0917">Virion maturation</keyword>
<evidence type="ECO:0000313" key="22">
    <source>
        <dbReference type="Proteomes" id="UP000036403"/>
    </source>
</evidence>
<dbReference type="InterPro" id="IPR054722">
    <property type="entry name" value="PolX-like_BBD"/>
</dbReference>
<dbReference type="PANTHER" id="PTHR42648:SF11">
    <property type="entry name" value="TRANSPOSON TY4-P GAG-POL POLYPROTEIN"/>
    <property type="match status" value="1"/>
</dbReference>
<dbReference type="GO" id="GO:0008270">
    <property type="term" value="F:zinc ion binding"/>
    <property type="evidence" value="ECO:0007669"/>
    <property type="project" value="UniProtKB-KW"/>
</dbReference>
<feature type="region of interest" description="Disordered" evidence="18">
    <location>
        <begin position="511"/>
        <end position="631"/>
    </location>
</feature>
<dbReference type="InterPro" id="IPR039537">
    <property type="entry name" value="Retrotran_Ty1/copia-like"/>
</dbReference>
<dbReference type="GO" id="GO:0003964">
    <property type="term" value="F:RNA-directed DNA polymerase activity"/>
    <property type="evidence" value="ECO:0007669"/>
    <property type="project" value="UniProtKB-KW"/>
</dbReference>
<evidence type="ECO:0000256" key="2">
    <source>
        <dbReference type="ARBA" id="ARBA00022612"/>
    </source>
</evidence>
<dbReference type="AlphaFoldDB" id="A0A0J7N2J7"/>
<dbReference type="InterPro" id="IPR057670">
    <property type="entry name" value="SH3_retrovirus"/>
</dbReference>
<gene>
    <name evidence="21" type="ORF">RF55_14020</name>
</gene>
<comment type="caution">
    <text evidence="21">The sequence shown here is derived from an EMBL/GenBank/DDBJ whole genome shotgun (WGS) entry which is preliminary data.</text>
</comment>
<evidence type="ECO:0000256" key="17">
    <source>
        <dbReference type="PROSITE-ProRule" id="PRU00047"/>
    </source>
</evidence>
<feature type="compositionally biased region" description="Basic residues" evidence="18">
    <location>
        <begin position="1"/>
        <end position="14"/>
    </location>
</feature>
<keyword evidence="4" id="KW-0540">Nuclease</keyword>
<dbReference type="PANTHER" id="PTHR42648">
    <property type="entry name" value="TRANSPOSASE, PUTATIVE-RELATED"/>
    <property type="match status" value="1"/>
</dbReference>
<dbReference type="InterPro" id="IPR025724">
    <property type="entry name" value="GAG-pre-integrase_dom"/>
</dbReference>
<keyword evidence="13" id="KW-0239">DNA-directed DNA polymerase</keyword>
<dbReference type="PROSITE" id="PS50994">
    <property type="entry name" value="INTEGRASE"/>
    <property type="match status" value="1"/>
</dbReference>
<evidence type="ECO:0000256" key="18">
    <source>
        <dbReference type="SAM" id="MobiDB-lite"/>
    </source>
</evidence>
<keyword evidence="6" id="KW-0547">Nucleotide-binding</keyword>
<organism evidence="21 22">
    <name type="scientific">Lasius niger</name>
    <name type="common">Black garden ant</name>
    <dbReference type="NCBI Taxonomy" id="67767"/>
    <lineage>
        <taxon>Eukaryota</taxon>
        <taxon>Metazoa</taxon>
        <taxon>Ecdysozoa</taxon>
        <taxon>Arthropoda</taxon>
        <taxon>Hexapoda</taxon>
        <taxon>Insecta</taxon>
        <taxon>Pterygota</taxon>
        <taxon>Neoptera</taxon>
        <taxon>Endopterygota</taxon>
        <taxon>Hymenoptera</taxon>
        <taxon>Apocrita</taxon>
        <taxon>Aculeata</taxon>
        <taxon>Formicoidea</taxon>
        <taxon>Formicidae</taxon>
        <taxon>Formicinae</taxon>
        <taxon>Lasius</taxon>
        <taxon>Lasius</taxon>
    </lineage>
</organism>
<keyword evidence="10" id="KW-0460">Magnesium</keyword>
<evidence type="ECO:0000313" key="21">
    <source>
        <dbReference type="EMBL" id="KMQ86880.1"/>
    </source>
</evidence>
<evidence type="ECO:0000256" key="15">
    <source>
        <dbReference type="ARBA" id="ARBA00023172"/>
    </source>
</evidence>
<dbReference type="GO" id="GO:0006508">
    <property type="term" value="P:proteolysis"/>
    <property type="evidence" value="ECO:0007669"/>
    <property type="project" value="UniProtKB-KW"/>
</dbReference>
<keyword evidence="22" id="KW-1185">Reference proteome</keyword>
<evidence type="ECO:0000256" key="7">
    <source>
        <dbReference type="ARBA" id="ARBA00022759"/>
    </source>
</evidence>
<dbReference type="SMART" id="SM00343">
    <property type="entry name" value="ZnF_C2HC"/>
    <property type="match status" value="1"/>
</dbReference>
<feature type="compositionally biased region" description="Basic and acidic residues" evidence="18">
    <location>
        <begin position="573"/>
        <end position="585"/>
    </location>
</feature>
<dbReference type="InterPro" id="IPR036875">
    <property type="entry name" value="Znf_CCHC_sf"/>
</dbReference>
<feature type="compositionally biased region" description="Basic and acidic residues" evidence="18">
    <location>
        <begin position="553"/>
        <end position="564"/>
    </location>
</feature>
<dbReference type="InterPro" id="IPR012337">
    <property type="entry name" value="RNaseH-like_sf"/>
</dbReference>
<keyword evidence="11" id="KW-0229">DNA integration</keyword>
<name>A0A0J7N2J7_LASNI</name>
<dbReference type="PROSITE" id="PS50158">
    <property type="entry name" value="ZF_CCHC"/>
    <property type="match status" value="1"/>
</dbReference>
<dbReference type="InterPro" id="IPR001584">
    <property type="entry name" value="Integrase_cat-core"/>
</dbReference>
<dbReference type="Gene3D" id="3.30.420.10">
    <property type="entry name" value="Ribonuclease H-like superfamily/Ribonuclease H"/>
    <property type="match status" value="1"/>
</dbReference>
<feature type="domain" description="CCHC-type" evidence="19">
    <location>
        <begin position="37"/>
        <end position="53"/>
    </location>
</feature>
<accession>A0A0J7N2J7</accession>
<evidence type="ECO:0000256" key="10">
    <source>
        <dbReference type="ARBA" id="ARBA00022842"/>
    </source>
</evidence>
<dbReference type="PaxDb" id="67767-A0A0J7N2J7"/>
<keyword evidence="12" id="KW-0695">RNA-directed DNA polymerase</keyword>
<keyword evidence="9" id="KW-0067">ATP-binding</keyword>
<keyword evidence="2" id="KW-1188">Viral release from host cell</keyword>
<keyword evidence="17" id="KW-0863">Zinc-finger</keyword>
<dbReference type="GO" id="GO:0005524">
    <property type="term" value="F:ATP binding"/>
    <property type="evidence" value="ECO:0007669"/>
    <property type="project" value="UniProtKB-KW"/>
</dbReference>
<dbReference type="GO" id="GO:0003887">
    <property type="term" value="F:DNA-directed DNA polymerase activity"/>
    <property type="evidence" value="ECO:0007669"/>
    <property type="project" value="UniProtKB-KW"/>
</dbReference>
<evidence type="ECO:0000256" key="16">
    <source>
        <dbReference type="ARBA" id="ARBA00023268"/>
    </source>
</evidence>
<dbReference type="Pfam" id="PF00665">
    <property type="entry name" value="rve"/>
    <property type="match status" value="1"/>
</dbReference>
<evidence type="ECO:0000256" key="11">
    <source>
        <dbReference type="ARBA" id="ARBA00022908"/>
    </source>
</evidence>
<reference evidence="21 22" key="1">
    <citation type="submission" date="2015-04" db="EMBL/GenBank/DDBJ databases">
        <title>Lasius niger genome sequencing.</title>
        <authorList>
            <person name="Konorov E.A."/>
            <person name="Nikitin M.A."/>
            <person name="Kirill M.V."/>
            <person name="Chang P."/>
        </authorList>
    </citation>
    <scope>NUCLEOTIDE SEQUENCE [LARGE SCALE GENOMIC DNA]</scope>
    <source>
        <tissue evidence="21">Whole</tissue>
    </source>
</reference>
<dbReference type="OrthoDB" id="7617425at2759"/>
<evidence type="ECO:0000256" key="12">
    <source>
        <dbReference type="ARBA" id="ARBA00022918"/>
    </source>
</evidence>